<keyword evidence="2" id="KW-1185">Reference proteome</keyword>
<reference evidence="1" key="1">
    <citation type="journal article" date="2023" name="G3 (Bethesda)">
        <title>A reference genome for the long-term kleptoplast-retaining sea slug Elysia crispata morphotype clarki.</title>
        <authorList>
            <person name="Eastman K.E."/>
            <person name="Pendleton A.L."/>
            <person name="Shaikh M.A."/>
            <person name="Suttiyut T."/>
            <person name="Ogas R."/>
            <person name="Tomko P."/>
            <person name="Gavelis G."/>
            <person name="Widhalm J.R."/>
            <person name="Wisecaver J.H."/>
        </authorList>
    </citation>
    <scope>NUCLEOTIDE SEQUENCE</scope>
    <source>
        <strain evidence="1">ECLA1</strain>
    </source>
</reference>
<organism evidence="1 2">
    <name type="scientific">Elysia crispata</name>
    <name type="common">lettuce slug</name>
    <dbReference type="NCBI Taxonomy" id="231223"/>
    <lineage>
        <taxon>Eukaryota</taxon>
        <taxon>Metazoa</taxon>
        <taxon>Spiralia</taxon>
        <taxon>Lophotrochozoa</taxon>
        <taxon>Mollusca</taxon>
        <taxon>Gastropoda</taxon>
        <taxon>Heterobranchia</taxon>
        <taxon>Euthyneura</taxon>
        <taxon>Panpulmonata</taxon>
        <taxon>Sacoglossa</taxon>
        <taxon>Placobranchoidea</taxon>
        <taxon>Plakobranchidae</taxon>
        <taxon>Elysia</taxon>
    </lineage>
</organism>
<dbReference type="Proteomes" id="UP001283361">
    <property type="component" value="Unassembled WGS sequence"/>
</dbReference>
<gene>
    <name evidence="1" type="ORF">RRG08_018379</name>
</gene>
<comment type="caution">
    <text evidence="1">The sequence shown here is derived from an EMBL/GenBank/DDBJ whole genome shotgun (WGS) entry which is preliminary data.</text>
</comment>
<evidence type="ECO:0000313" key="1">
    <source>
        <dbReference type="EMBL" id="KAK3750610.1"/>
    </source>
</evidence>
<sequence length="84" mass="9644">MPEQRGLSSQANKTIVYRDLGENKMKVLQPSKLPMVATPLGKLYQRSGPEEQLLEEWVRNHHLNRSRASLEGRRAVYDHSDIGM</sequence>
<accession>A0AAE0YLP5</accession>
<protein>
    <submittedName>
        <fullName evidence="1">Uncharacterized protein</fullName>
    </submittedName>
</protein>
<dbReference type="EMBL" id="JAWDGP010005863">
    <property type="protein sequence ID" value="KAK3750610.1"/>
    <property type="molecule type" value="Genomic_DNA"/>
</dbReference>
<proteinExistence type="predicted"/>
<dbReference type="AlphaFoldDB" id="A0AAE0YLP5"/>
<name>A0AAE0YLP5_9GAST</name>
<evidence type="ECO:0000313" key="2">
    <source>
        <dbReference type="Proteomes" id="UP001283361"/>
    </source>
</evidence>